<dbReference type="PATRIC" id="fig|76859.3.peg.1803"/>
<sequence>MYGSPTKKSTMVAFEGPLGIKVIGSAANMTDFVAHSKKSLGVFGETKLVSLSNMNKVGNYKIQNWLGYLPVLKVFTKETGPGLYLPQLIGANKKKDDYKYSIVVGDNEKNRLWNSYKIYIKSTMYIKRNK</sequence>
<proteinExistence type="predicted"/>
<dbReference type="Proteomes" id="UP000063147">
    <property type="component" value="Chromosome"/>
</dbReference>
<gene>
    <name evidence="1" type="ORF">RN98_08925</name>
</gene>
<name>A0A0M4RXP1_9FUSO</name>
<accession>A0A0M4RXP1</accession>
<dbReference type="EMBL" id="CP012713">
    <property type="protein sequence ID" value="ALF18292.1"/>
    <property type="molecule type" value="Genomic_DNA"/>
</dbReference>
<reference evidence="1 2" key="1">
    <citation type="submission" date="2015-09" db="EMBL/GenBank/DDBJ databases">
        <authorList>
            <person name="Jackson K.R."/>
            <person name="Lunt B.L."/>
            <person name="Fisher J.N.B."/>
            <person name="Gardner A.V."/>
            <person name="Bailey M.E."/>
            <person name="Deus L.M."/>
            <person name="Earl A.S."/>
            <person name="Gibby P.D."/>
            <person name="Hartmann K.A."/>
            <person name="Liu J.E."/>
            <person name="Manci A.M."/>
            <person name="Nielsen D.A."/>
            <person name="Solomon M.B."/>
            <person name="Breakwell D.P."/>
            <person name="Burnett S.H."/>
            <person name="Grose J.H."/>
        </authorList>
    </citation>
    <scope>NUCLEOTIDE SEQUENCE [LARGE SCALE GENOMIC DNA]</scope>
    <source>
        <strain evidence="1 2">KCOM 1279</strain>
    </source>
</reference>
<evidence type="ECO:0000313" key="2">
    <source>
        <dbReference type="Proteomes" id="UP000063147"/>
    </source>
</evidence>
<evidence type="ECO:0000313" key="1">
    <source>
        <dbReference type="EMBL" id="ALF18292.1"/>
    </source>
</evidence>
<protein>
    <submittedName>
        <fullName evidence="1">Uncharacterized protein</fullName>
    </submittedName>
</protein>
<dbReference type="RefSeq" id="WP_060676515.1">
    <property type="nucleotide sequence ID" value="NZ_CP012713.1"/>
</dbReference>
<dbReference type="AlphaFoldDB" id="A0A0M4RXP1"/>
<organism evidence="1">
    <name type="scientific">Fusobacterium animalis</name>
    <dbReference type="NCBI Taxonomy" id="76859"/>
    <lineage>
        <taxon>Bacteria</taxon>
        <taxon>Fusobacteriati</taxon>
        <taxon>Fusobacteriota</taxon>
        <taxon>Fusobacteriia</taxon>
        <taxon>Fusobacteriales</taxon>
        <taxon>Fusobacteriaceae</taxon>
        <taxon>Fusobacterium</taxon>
    </lineage>
</organism>